<evidence type="ECO:0000313" key="10">
    <source>
        <dbReference type="Proteomes" id="UP000272503"/>
    </source>
</evidence>
<keyword evidence="3" id="KW-1003">Cell membrane</keyword>
<keyword evidence="4 7" id="KW-0812">Transmembrane</keyword>
<dbReference type="AlphaFoldDB" id="A0A3L7ACM3"/>
<comment type="subcellular location">
    <subcellularLocation>
        <location evidence="1 7">Cell membrane</location>
        <topology evidence="1 7">Multi-pass membrane protein</topology>
    </subcellularLocation>
</comment>
<dbReference type="InterPro" id="IPR050366">
    <property type="entry name" value="BP-dependent_transpt_permease"/>
</dbReference>
<feature type="transmembrane region" description="Helical" evidence="7">
    <location>
        <begin position="87"/>
        <end position="113"/>
    </location>
</feature>
<feature type="transmembrane region" description="Helical" evidence="7">
    <location>
        <begin position="251"/>
        <end position="273"/>
    </location>
</feature>
<evidence type="ECO:0000256" key="2">
    <source>
        <dbReference type="ARBA" id="ARBA00022448"/>
    </source>
</evidence>
<evidence type="ECO:0000256" key="5">
    <source>
        <dbReference type="ARBA" id="ARBA00022989"/>
    </source>
</evidence>
<dbReference type="CDD" id="cd06261">
    <property type="entry name" value="TM_PBP2"/>
    <property type="match status" value="1"/>
</dbReference>
<dbReference type="Pfam" id="PF00528">
    <property type="entry name" value="BPD_transp_1"/>
    <property type="match status" value="1"/>
</dbReference>
<keyword evidence="5 7" id="KW-1133">Transmembrane helix</keyword>
<protein>
    <submittedName>
        <fullName evidence="9">ABC transporter permease</fullName>
    </submittedName>
</protein>
<dbReference type="InterPro" id="IPR000515">
    <property type="entry name" value="MetI-like"/>
</dbReference>
<evidence type="ECO:0000256" key="7">
    <source>
        <dbReference type="RuleBase" id="RU363032"/>
    </source>
</evidence>
<dbReference type="RefSeq" id="WP_121647384.1">
    <property type="nucleotide sequence ID" value="NZ_RCUX01000002.1"/>
</dbReference>
<dbReference type="OrthoDB" id="9812701at2"/>
<evidence type="ECO:0000259" key="8">
    <source>
        <dbReference type="PROSITE" id="PS50928"/>
    </source>
</evidence>
<evidence type="ECO:0000256" key="4">
    <source>
        <dbReference type="ARBA" id="ARBA00022692"/>
    </source>
</evidence>
<evidence type="ECO:0000256" key="1">
    <source>
        <dbReference type="ARBA" id="ARBA00004651"/>
    </source>
</evidence>
<accession>A0A3L7ACM3</accession>
<evidence type="ECO:0000256" key="6">
    <source>
        <dbReference type="ARBA" id="ARBA00023136"/>
    </source>
</evidence>
<comment type="similarity">
    <text evidence="7">Belongs to the binding-protein-dependent transport system permease family.</text>
</comment>
<feature type="transmembrane region" description="Helical" evidence="7">
    <location>
        <begin position="120"/>
        <end position="142"/>
    </location>
</feature>
<reference evidence="9 10" key="1">
    <citation type="submission" date="2018-10" db="EMBL/GenBank/DDBJ databases">
        <authorList>
            <person name="Li J."/>
        </authorList>
    </citation>
    <scope>NUCLEOTIDE SEQUENCE [LARGE SCALE GENOMIC DNA]</scope>
    <source>
        <strain evidence="9 10">IF 016277</strain>
    </source>
</reference>
<keyword evidence="6 7" id="KW-0472">Membrane</keyword>
<keyword evidence="2 7" id="KW-0813">Transport</keyword>
<dbReference type="SUPFAM" id="SSF161098">
    <property type="entry name" value="MetI-like"/>
    <property type="match status" value="1"/>
</dbReference>
<name>A0A3L7ACM3_9MICO</name>
<dbReference type="Gene3D" id="1.10.3720.10">
    <property type="entry name" value="MetI-like"/>
    <property type="match status" value="1"/>
</dbReference>
<dbReference type="PROSITE" id="PS50928">
    <property type="entry name" value="ABC_TM1"/>
    <property type="match status" value="1"/>
</dbReference>
<dbReference type="GO" id="GO:0055085">
    <property type="term" value="P:transmembrane transport"/>
    <property type="evidence" value="ECO:0007669"/>
    <property type="project" value="InterPro"/>
</dbReference>
<proteinExistence type="inferred from homology"/>
<dbReference type="PANTHER" id="PTHR43386:SF1">
    <property type="entry name" value="D,D-DIPEPTIDE TRANSPORT SYSTEM PERMEASE PROTEIN DDPC-RELATED"/>
    <property type="match status" value="1"/>
</dbReference>
<dbReference type="EMBL" id="RCUX01000002">
    <property type="protein sequence ID" value="RLP77401.1"/>
    <property type="molecule type" value="Genomic_DNA"/>
</dbReference>
<keyword evidence="10" id="KW-1185">Reference proteome</keyword>
<dbReference type="GO" id="GO:0005886">
    <property type="term" value="C:plasma membrane"/>
    <property type="evidence" value="ECO:0007669"/>
    <property type="project" value="UniProtKB-SubCell"/>
</dbReference>
<comment type="caution">
    <text evidence="9">The sequence shown here is derived from an EMBL/GenBank/DDBJ whole genome shotgun (WGS) entry which is preliminary data.</text>
</comment>
<organism evidence="9 10">
    <name type="scientific">Mycetocola tolaasinivorans</name>
    <dbReference type="NCBI Taxonomy" id="76635"/>
    <lineage>
        <taxon>Bacteria</taxon>
        <taxon>Bacillati</taxon>
        <taxon>Actinomycetota</taxon>
        <taxon>Actinomycetes</taxon>
        <taxon>Micrococcales</taxon>
        <taxon>Microbacteriaceae</taxon>
        <taxon>Mycetocola</taxon>
    </lineage>
</organism>
<sequence length="294" mass="31190">MTTTTSPATVPAARVRRFRVTGPLVGTVLVGLVVLFCIAYPLLPGYDAYTQNLDKMLLGPFVDPSHPLGTDALGRDEASRLALAGRITLGIVVAIVAVNALIGLVVGTSAGYLGGKVDTVLMGWADVQLALPVILVLIALSAALGPSVWLMIIVLAATYWVGYARVARGTALSLRERDFVIAPRIQGASRWWTARKHIMPNVAVQILILASTDIGGVMLLTSSFDFLGLGVQAPTPSWGLMISEGQKYIRQAPHLALVPGIAIFLVIIGTNLISQRFTAEGSALFRIAKKGKRA</sequence>
<evidence type="ECO:0000256" key="3">
    <source>
        <dbReference type="ARBA" id="ARBA00022475"/>
    </source>
</evidence>
<evidence type="ECO:0000313" key="9">
    <source>
        <dbReference type="EMBL" id="RLP77401.1"/>
    </source>
</evidence>
<feature type="transmembrane region" description="Helical" evidence="7">
    <location>
        <begin position="24"/>
        <end position="43"/>
    </location>
</feature>
<dbReference type="PANTHER" id="PTHR43386">
    <property type="entry name" value="OLIGOPEPTIDE TRANSPORT SYSTEM PERMEASE PROTEIN APPC"/>
    <property type="match status" value="1"/>
</dbReference>
<dbReference type="InterPro" id="IPR035906">
    <property type="entry name" value="MetI-like_sf"/>
</dbReference>
<feature type="transmembrane region" description="Helical" evidence="7">
    <location>
        <begin position="148"/>
        <end position="167"/>
    </location>
</feature>
<dbReference type="Proteomes" id="UP000272503">
    <property type="component" value="Unassembled WGS sequence"/>
</dbReference>
<feature type="transmembrane region" description="Helical" evidence="7">
    <location>
        <begin position="206"/>
        <end position="231"/>
    </location>
</feature>
<gene>
    <name evidence="9" type="ORF">D9V32_02840</name>
</gene>
<feature type="domain" description="ABC transmembrane type-1" evidence="8">
    <location>
        <begin position="89"/>
        <end position="274"/>
    </location>
</feature>